<proteinExistence type="predicted"/>
<comment type="caution">
    <text evidence="2">The sequence shown here is derived from an EMBL/GenBank/DDBJ whole genome shotgun (WGS) entry which is preliminary data.</text>
</comment>
<keyword evidence="3" id="KW-1185">Reference proteome</keyword>
<reference evidence="2" key="1">
    <citation type="submission" date="2022-11" db="EMBL/GenBank/DDBJ databases">
        <authorList>
            <person name="Kikuchi T."/>
        </authorList>
    </citation>
    <scope>NUCLEOTIDE SEQUENCE</scope>
    <source>
        <strain evidence="2">PS1010</strain>
    </source>
</reference>
<accession>A0A9P1IB91</accession>
<evidence type="ECO:0000313" key="2">
    <source>
        <dbReference type="EMBL" id="CAI5441890.1"/>
    </source>
</evidence>
<evidence type="ECO:0000313" key="3">
    <source>
        <dbReference type="Proteomes" id="UP001152747"/>
    </source>
</evidence>
<feature type="chain" id="PRO_5040357736" evidence="1">
    <location>
        <begin position="28"/>
        <end position="129"/>
    </location>
</feature>
<dbReference type="EMBL" id="CANHGI010000002">
    <property type="protein sequence ID" value="CAI5441890.1"/>
    <property type="molecule type" value="Genomic_DNA"/>
</dbReference>
<organism evidence="2 3">
    <name type="scientific">Caenorhabditis angaria</name>
    <dbReference type="NCBI Taxonomy" id="860376"/>
    <lineage>
        <taxon>Eukaryota</taxon>
        <taxon>Metazoa</taxon>
        <taxon>Ecdysozoa</taxon>
        <taxon>Nematoda</taxon>
        <taxon>Chromadorea</taxon>
        <taxon>Rhabditida</taxon>
        <taxon>Rhabditina</taxon>
        <taxon>Rhabditomorpha</taxon>
        <taxon>Rhabditoidea</taxon>
        <taxon>Rhabditidae</taxon>
        <taxon>Peloderinae</taxon>
        <taxon>Caenorhabditis</taxon>
    </lineage>
</organism>
<evidence type="ECO:0000256" key="1">
    <source>
        <dbReference type="SAM" id="SignalP"/>
    </source>
</evidence>
<dbReference type="Proteomes" id="UP001152747">
    <property type="component" value="Unassembled WGS sequence"/>
</dbReference>
<dbReference type="OrthoDB" id="5787624at2759"/>
<feature type="signal peptide" evidence="1">
    <location>
        <begin position="1"/>
        <end position="27"/>
    </location>
</feature>
<dbReference type="AlphaFoldDB" id="A0A9P1IB91"/>
<keyword evidence="1" id="KW-0732">Signal</keyword>
<sequence>MLLQVLTFIVILSFDVALSGSAGKCRSECVERGEGFIVRAHLKDDSAMVGVCRNTTSGSSSKSIVTPYVCDRNIGAWSFHEDDEEGIVRFDVVCPTAKQYTQEELADCPPTIVANLDEILESSGQLPSQ</sequence>
<protein>
    <submittedName>
        <fullName evidence="2">Uncharacterized protein</fullName>
    </submittedName>
</protein>
<name>A0A9P1IB91_9PELO</name>
<gene>
    <name evidence="2" type="ORF">CAMP_LOCUS4527</name>
</gene>